<evidence type="ECO:0000256" key="1">
    <source>
        <dbReference type="SAM" id="SignalP"/>
    </source>
</evidence>
<dbReference type="Proteomes" id="UP000666915">
    <property type="component" value="Unassembled WGS sequence"/>
</dbReference>
<accession>A0ABS3RG28</accession>
<dbReference type="RefSeq" id="WP_208274341.1">
    <property type="nucleotide sequence ID" value="NZ_BAAAGM010000121.1"/>
</dbReference>
<feature type="chain" id="PRO_5047056992" evidence="1">
    <location>
        <begin position="22"/>
        <end position="563"/>
    </location>
</feature>
<keyword evidence="3" id="KW-1185">Reference proteome</keyword>
<organism evidence="2 3">
    <name type="scientific">Actinomadura nitritigenes</name>
    <dbReference type="NCBI Taxonomy" id="134602"/>
    <lineage>
        <taxon>Bacteria</taxon>
        <taxon>Bacillati</taxon>
        <taxon>Actinomycetota</taxon>
        <taxon>Actinomycetes</taxon>
        <taxon>Streptosporangiales</taxon>
        <taxon>Thermomonosporaceae</taxon>
        <taxon>Actinomadura</taxon>
    </lineage>
</organism>
<feature type="signal peptide" evidence="1">
    <location>
        <begin position="1"/>
        <end position="21"/>
    </location>
</feature>
<name>A0ABS3RG28_9ACTN</name>
<protein>
    <submittedName>
        <fullName evidence="2">Uncharacterized protein</fullName>
    </submittedName>
</protein>
<dbReference type="EMBL" id="JAGEOK010000064">
    <property type="protein sequence ID" value="MBO2445184.1"/>
    <property type="molecule type" value="Genomic_DNA"/>
</dbReference>
<comment type="caution">
    <text evidence="2">The sequence shown here is derived from an EMBL/GenBank/DDBJ whole genome shotgun (WGS) entry which is preliminary data.</text>
</comment>
<reference evidence="2 3" key="1">
    <citation type="submission" date="2021-03" db="EMBL/GenBank/DDBJ databases">
        <authorList>
            <person name="Kanchanasin P."/>
            <person name="Saeng-In P."/>
            <person name="Phongsopitanun W."/>
            <person name="Yuki M."/>
            <person name="Kudo T."/>
            <person name="Ohkuma M."/>
            <person name="Tanasupawat S."/>
        </authorList>
    </citation>
    <scope>NUCLEOTIDE SEQUENCE [LARGE SCALE GENOMIC DNA]</scope>
    <source>
        <strain evidence="2 3">L46</strain>
    </source>
</reference>
<evidence type="ECO:0000313" key="3">
    <source>
        <dbReference type="Proteomes" id="UP000666915"/>
    </source>
</evidence>
<keyword evidence="1" id="KW-0732">Signal</keyword>
<gene>
    <name evidence="2" type="ORF">J4557_47550</name>
</gene>
<proteinExistence type="predicted"/>
<sequence>MAEKKTLLVAAVSVAAVTAVATVAAAAHDPGRASAGRVAATQAASDVEGRYPHGLRHEAVTKGAQRPAKARRLSAGKGVKVAFTVLDRNGRAPADPTSVDLYPLNGDDPFYAEVRDGRVEGEVPAGRYAVLSRVATAGPDGTTSTALVYRPEVDVAKAAGVVLDAREARPIAATVDRAGAGLVDGEVRVVQEIAGAPVVTSQMMGLRNAYVTPTGRVPGLSFDLQGVFTRGGAESGSPYVYNAVVRHPGGVPRKPGLHVRTKDMAAVRTTYGTEGRPACVGGHATPAWPDPGVQIGFFTGVGAAPATRTEYYSPGVDWNLDWMNTTPDCGFGFETTEVWQRDERFPKPGPVQRRLTPAPFGPRKGLVIWGETGDGGEPALTIGMHSTANGASYMAPYAGATGTSVLRDASGRVVRTYGQPGAAWNWPAPKPGDYTLTVDEKRAAPQSPLAVRQHAVWHFTVRDGQAIPLPSLAYRTALDTSARAKAGARQRITVTTDRTGAARPKLWASSDDGRTWKAVAVTRAGKAAWTGTVINPRAGFVSLRASVPGVLDQTVIRAYAIRG</sequence>
<evidence type="ECO:0000313" key="2">
    <source>
        <dbReference type="EMBL" id="MBO2445184.1"/>
    </source>
</evidence>